<evidence type="ECO:0000313" key="16">
    <source>
        <dbReference type="EMBL" id="VDN37207.1"/>
    </source>
</evidence>
<evidence type="ECO:0000256" key="8">
    <source>
        <dbReference type="ARBA" id="ARBA00023015"/>
    </source>
</evidence>
<dbReference type="GO" id="GO:0045944">
    <property type="term" value="P:positive regulation of transcription by RNA polymerase II"/>
    <property type="evidence" value="ECO:0007669"/>
    <property type="project" value="TreeGrafter"/>
</dbReference>
<dbReference type="Proteomes" id="UP000271098">
    <property type="component" value="Unassembled WGS sequence"/>
</dbReference>
<dbReference type="InterPro" id="IPR000197">
    <property type="entry name" value="Znf_TAZ"/>
</dbReference>
<dbReference type="OrthoDB" id="5852836at2759"/>
<keyword evidence="8" id="KW-0805">Transcription regulation</keyword>
<feature type="domain" description="TAZ-type" evidence="14">
    <location>
        <begin position="223"/>
        <end position="296"/>
    </location>
</feature>
<evidence type="ECO:0000256" key="10">
    <source>
        <dbReference type="ARBA" id="ARBA00023242"/>
    </source>
</evidence>
<dbReference type="GO" id="GO:0005634">
    <property type="term" value="C:nucleus"/>
    <property type="evidence" value="ECO:0007669"/>
    <property type="project" value="UniProtKB-SubCell"/>
</dbReference>
<dbReference type="InterPro" id="IPR013178">
    <property type="entry name" value="Histone_AcTrfase_Rtt109/CBP"/>
</dbReference>
<comment type="catalytic activity">
    <reaction evidence="11">
        <text>L-lysyl-[protein] + acetyl-CoA = N(6)-acetyl-L-lysyl-[protein] + CoA + H(+)</text>
        <dbReference type="Rhea" id="RHEA:45948"/>
        <dbReference type="Rhea" id="RHEA-COMP:9752"/>
        <dbReference type="Rhea" id="RHEA-COMP:10731"/>
        <dbReference type="ChEBI" id="CHEBI:15378"/>
        <dbReference type="ChEBI" id="CHEBI:29969"/>
        <dbReference type="ChEBI" id="CHEBI:57287"/>
        <dbReference type="ChEBI" id="CHEBI:57288"/>
        <dbReference type="ChEBI" id="CHEBI:61930"/>
        <dbReference type="EC" id="2.3.1.48"/>
    </reaction>
</comment>
<dbReference type="PANTHER" id="PTHR13808:SF1">
    <property type="entry name" value="HISTONE ACETYLTRANSFERASE"/>
    <property type="match status" value="1"/>
</dbReference>
<evidence type="ECO:0000256" key="5">
    <source>
        <dbReference type="ARBA" id="ARBA00022771"/>
    </source>
</evidence>
<evidence type="ECO:0000256" key="12">
    <source>
        <dbReference type="PROSITE-ProRule" id="PRU00203"/>
    </source>
</evidence>
<dbReference type="PANTHER" id="PTHR13808">
    <property type="entry name" value="CBP/P300-RELATED"/>
    <property type="match status" value="1"/>
</dbReference>
<evidence type="ECO:0000313" key="18">
    <source>
        <dbReference type="WBParaSite" id="GPUH_0002098901-mRNA-1"/>
    </source>
</evidence>
<feature type="zinc finger region" description="TAZ-type" evidence="12">
    <location>
        <begin position="223"/>
        <end position="296"/>
    </location>
</feature>
<name>A0A183EJ23_9BILA</name>
<keyword evidence="10" id="KW-0539">Nucleus</keyword>
<evidence type="ECO:0000256" key="6">
    <source>
        <dbReference type="ARBA" id="ARBA00022833"/>
    </source>
</evidence>
<organism evidence="18">
    <name type="scientific">Gongylonema pulchrum</name>
    <dbReference type="NCBI Taxonomy" id="637853"/>
    <lineage>
        <taxon>Eukaryota</taxon>
        <taxon>Metazoa</taxon>
        <taxon>Ecdysozoa</taxon>
        <taxon>Nematoda</taxon>
        <taxon>Chromadorea</taxon>
        <taxon>Rhabditida</taxon>
        <taxon>Spirurina</taxon>
        <taxon>Spiruromorpha</taxon>
        <taxon>Spiruroidea</taxon>
        <taxon>Gongylonematidae</taxon>
        <taxon>Gongylonema</taxon>
    </lineage>
</organism>
<dbReference type="EMBL" id="UYRT01091552">
    <property type="protein sequence ID" value="VDN37207.1"/>
    <property type="molecule type" value="Genomic_DNA"/>
</dbReference>
<dbReference type="GO" id="GO:0000123">
    <property type="term" value="C:histone acetyltransferase complex"/>
    <property type="evidence" value="ECO:0007669"/>
    <property type="project" value="TreeGrafter"/>
</dbReference>
<dbReference type="GO" id="GO:0008270">
    <property type="term" value="F:zinc ion binding"/>
    <property type="evidence" value="ECO:0007669"/>
    <property type="project" value="UniProtKB-KW"/>
</dbReference>
<keyword evidence="7" id="KW-0156">Chromatin regulator</keyword>
<feature type="domain" description="CBP/p300-type HAT" evidence="15">
    <location>
        <begin position="1"/>
        <end position="218"/>
    </location>
</feature>
<evidence type="ECO:0000256" key="9">
    <source>
        <dbReference type="ARBA" id="ARBA00023163"/>
    </source>
</evidence>
<proteinExistence type="predicted"/>
<dbReference type="GO" id="GO:0004402">
    <property type="term" value="F:histone acetyltransferase activity"/>
    <property type="evidence" value="ECO:0007669"/>
    <property type="project" value="InterPro"/>
</dbReference>
<evidence type="ECO:0000256" key="13">
    <source>
        <dbReference type="SAM" id="MobiDB-lite"/>
    </source>
</evidence>
<dbReference type="InterPro" id="IPR031162">
    <property type="entry name" value="CBP_P300_HAT"/>
</dbReference>
<keyword evidence="17" id="KW-1185">Reference proteome</keyword>
<dbReference type="PROSITE" id="PS51727">
    <property type="entry name" value="CBP_P300_HAT"/>
    <property type="match status" value="1"/>
</dbReference>
<evidence type="ECO:0000256" key="2">
    <source>
        <dbReference type="ARBA" id="ARBA00013184"/>
    </source>
</evidence>
<comment type="subcellular location">
    <subcellularLocation>
        <location evidence="1">Nucleus</location>
    </subcellularLocation>
</comment>
<evidence type="ECO:0000256" key="11">
    <source>
        <dbReference type="ARBA" id="ARBA00048017"/>
    </source>
</evidence>
<reference evidence="16 17" key="2">
    <citation type="submission" date="2018-11" db="EMBL/GenBank/DDBJ databases">
        <authorList>
            <consortium name="Pathogen Informatics"/>
        </authorList>
    </citation>
    <scope>NUCLEOTIDE SEQUENCE [LARGE SCALE GENOMIC DNA]</scope>
</reference>
<protein>
    <recommendedName>
        <fullName evidence="2">histone acetyltransferase</fullName>
        <ecNumber evidence="2">2.3.1.48</ecNumber>
    </recommendedName>
</protein>
<keyword evidence="6 12" id="KW-0862">Zinc</keyword>
<dbReference type="GO" id="GO:0003713">
    <property type="term" value="F:transcription coactivator activity"/>
    <property type="evidence" value="ECO:0007669"/>
    <property type="project" value="TreeGrafter"/>
</dbReference>
<evidence type="ECO:0000259" key="14">
    <source>
        <dbReference type="PROSITE" id="PS50134"/>
    </source>
</evidence>
<dbReference type="SUPFAM" id="SSF57933">
    <property type="entry name" value="TAZ domain"/>
    <property type="match status" value="1"/>
</dbReference>
<dbReference type="SMART" id="SM00551">
    <property type="entry name" value="ZnF_TAZ"/>
    <property type="match status" value="1"/>
</dbReference>
<dbReference type="PROSITE" id="PS50134">
    <property type="entry name" value="ZF_TAZ"/>
    <property type="match status" value="1"/>
</dbReference>
<dbReference type="GO" id="GO:0031490">
    <property type="term" value="F:chromatin DNA binding"/>
    <property type="evidence" value="ECO:0007669"/>
    <property type="project" value="TreeGrafter"/>
</dbReference>
<dbReference type="Pfam" id="PF08214">
    <property type="entry name" value="HAT_KAT11"/>
    <property type="match status" value="1"/>
</dbReference>
<gene>
    <name evidence="16" type="ORF">GPUH_LOCUS20962</name>
</gene>
<reference evidence="18" key="1">
    <citation type="submission" date="2016-06" db="UniProtKB">
        <authorList>
            <consortium name="WormBaseParasite"/>
        </authorList>
    </citation>
    <scope>IDENTIFICATION</scope>
</reference>
<evidence type="ECO:0000313" key="17">
    <source>
        <dbReference type="Proteomes" id="UP000271098"/>
    </source>
</evidence>
<dbReference type="GO" id="GO:0005667">
    <property type="term" value="C:transcription regulator complex"/>
    <property type="evidence" value="ECO:0007669"/>
    <property type="project" value="TreeGrafter"/>
</dbReference>
<dbReference type="Gene3D" id="1.20.1020.10">
    <property type="entry name" value="TAZ domain"/>
    <property type="match status" value="1"/>
</dbReference>
<evidence type="ECO:0000256" key="7">
    <source>
        <dbReference type="ARBA" id="ARBA00022853"/>
    </source>
</evidence>
<keyword evidence="4 12" id="KW-0479">Metal-binding</keyword>
<feature type="region of interest" description="Disordered" evidence="13">
    <location>
        <begin position="68"/>
        <end position="99"/>
    </location>
</feature>
<feature type="compositionally biased region" description="Polar residues" evidence="13">
    <location>
        <begin position="304"/>
        <end position="322"/>
    </location>
</feature>
<dbReference type="EC" id="2.3.1.48" evidence="2"/>
<keyword evidence="3" id="KW-0808">Transferase</keyword>
<evidence type="ECO:0000256" key="4">
    <source>
        <dbReference type="ARBA" id="ARBA00022723"/>
    </source>
</evidence>
<dbReference type="AlphaFoldDB" id="A0A183EJ23"/>
<evidence type="ECO:0000256" key="3">
    <source>
        <dbReference type="ARBA" id="ARBA00022679"/>
    </source>
</evidence>
<feature type="compositionally biased region" description="Basic and acidic residues" evidence="13">
    <location>
        <begin position="82"/>
        <end position="91"/>
    </location>
</feature>
<evidence type="ECO:0000259" key="15">
    <source>
        <dbReference type="PROSITE" id="PS51727"/>
    </source>
</evidence>
<feature type="region of interest" description="Disordered" evidence="13">
    <location>
        <begin position="297"/>
        <end position="322"/>
    </location>
</feature>
<keyword evidence="5 12" id="KW-0863">Zinc-finger</keyword>
<dbReference type="InterPro" id="IPR035898">
    <property type="entry name" value="TAZ_dom_sf"/>
</dbReference>
<accession>A0A183EJ23</accession>
<sequence length="322" mass="37279">MFGIDVACDEARNDIFLNCFRTTARDDNLVTPMALPYFEGDFWPNVIEDCIREVQNEELERKRLEEAARQEQLNAEDEDGDDVVHDGDSGKTKKNRSMNGNRVKFDFSKKKNNLKKGSSKNKKKVCSQTGNEVTDKLYVNFEKHKEVFFTIRLMSPQSELSAQNNEIKDPDPLIPSDLMDGRDTFLTRARDEHWEFSSLRLGSDMMKIRFSHSVICNTSDLFVVRLNLRLQRCIQSLVHACQCRDANCRRSTCHKMKRVVQHTKVPFCLNIRQKLQEQRRSQNRRADMMMRRRMDMLSSGYGGTNSTAPAQSTGQSLWSRCA</sequence>
<dbReference type="WBParaSite" id="GPUH_0002098901-mRNA-1">
    <property type="protein sequence ID" value="GPUH_0002098901-mRNA-1"/>
    <property type="gene ID" value="GPUH_0002098901"/>
</dbReference>
<evidence type="ECO:0000256" key="1">
    <source>
        <dbReference type="ARBA" id="ARBA00004123"/>
    </source>
</evidence>
<keyword evidence="9" id="KW-0804">Transcription</keyword>